<dbReference type="RefSeq" id="WP_235119538.1">
    <property type="nucleotide sequence ID" value="NZ_CP090978.1"/>
</dbReference>
<dbReference type="Gene3D" id="3.90.550.10">
    <property type="entry name" value="Spore Coat Polysaccharide Biosynthesis Protein SpsA, Chain A"/>
    <property type="match status" value="1"/>
</dbReference>
<accession>A0ABY3SI61</accession>
<proteinExistence type="predicted"/>
<dbReference type="InterPro" id="IPR003329">
    <property type="entry name" value="Cytidylyl_trans"/>
</dbReference>
<dbReference type="SUPFAM" id="SSF53448">
    <property type="entry name" value="Nucleotide-diphospho-sugar transferases"/>
    <property type="match status" value="1"/>
</dbReference>
<dbReference type="CDD" id="cd02518">
    <property type="entry name" value="GT2_SpsF"/>
    <property type="match status" value="1"/>
</dbReference>
<reference evidence="1 2" key="1">
    <citation type="journal article" date="2024" name="Int. J. Syst. Evol. Microbiol.">
        <title>Paenibacillus hexagrammi sp. nov., a novel bacterium isolated from the gut content of Hexagrammos agrammus.</title>
        <authorList>
            <person name="Jung H.K."/>
            <person name="Kim D.G."/>
            <person name="Zin H."/>
            <person name="Park J."/>
            <person name="Jung H."/>
            <person name="Kim Y.O."/>
            <person name="Kong H.J."/>
            <person name="Kim J.W."/>
            <person name="Kim Y.S."/>
        </authorList>
    </citation>
    <scope>NUCLEOTIDE SEQUENCE [LARGE SCALE GENOMIC DNA]</scope>
    <source>
        <strain evidence="1 2">YPD9-1</strain>
    </source>
</reference>
<dbReference type="PANTHER" id="PTHR42866">
    <property type="entry name" value="3-DEOXY-MANNO-OCTULOSONATE CYTIDYLYLTRANSFERASE"/>
    <property type="match status" value="1"/>
</dbReference>
<dbReference type="PANTHER" id="PTHR42866:SF1">
    <property type="entry name" value="SPORE COAT POLYSACCHARIDE BIOSYNTHESIS PROTEIN SPSF"/>
    <property type="match status" value="1"/>
</dbReference>
<gene>
    <name evidence="1" type="ORF">L0M14_27315</name>
</gene>
<sequence length="241" mass="27707">MKTILIIQARMGSSRLPGKILFPLGETVVLDYVVSRCKQIDQLYDVIVATSTLEQDDAIAEWCAATQTTCFRGSEGDVLSRYYECAKTYIPDYVIRVTSDCPFIDHEIASELIKIMASGPSDLITLEGELPRGLWSEMVSFKALEYMYKHGQEPRHREHVTYYAYEHTDQFQTAHYRVSDSMRHPELRITLDTPEDYAMLQKISDHFTGDRLISSRRVVEYLLEHPEVIALNAHIQQKPVL</sequence>
<evidence type="ECO:0000313" key="1">
    <source>
        <dbReference type="EMBL" id="UJF33200.1"/>
    </source>
</evidence>
<keyword evidence="2" id="KW-1185">Reference proteome</keyword>
<organism evidence="1 2">
    <name type="scientific">Paenibacillus hexagrammi</name>
    <dbReference type="NCBI Taxonomy" id="2908839"/>
    <lineage>
        <taxon>Bacteria</taxon>
        <taxon>Bacillati</taxon>
        <taxon>Bacillota</taxon>
        <taxon>Bacilli</taxon>
        <taxon>Bacillales</taxon>
        <taxon>Paenibacillaceae</taxon>
        <taxon>Paenibacillus</taxon>
    </lineage>
</organism>
<dbReference type="Proteomes" id="UP001649230">
    <property type="component" value="Chromosome"/>
</dbReference>
<dbReference type="InterPro" id="IPR029044">
    <property type="entry name" value="Nucleotide-diphossugar_trans"/>
</dbReference>
<protein>
    <submittedName>
        <fullName evidence="1">Glycosyltransferase family protein</fullName>
    </submittedName>
</protein>
<evidence type="ECO:0000313" key="2">
    <source>
        <dbReference type="Proteomes" id="UP001649230"/>
    </source>
</evidence>
<name>A0ABY3SI61_9BACL</name>
<dbReference type="EMBL" id="CP090978">
    <property type="protein sequence ID" value="UJF33200.1"/>
    <property type="molecule type" value="Genomic_DNA"/>
</dbReference>
<dbReference type="Pfam" id="PF02348">
    <property type="entry name" value="CTP_transf_3"/>
    <property type="match status" value="1"/>
</dbReference>